<dbReference type="Gene3D" id="2.60.40.1930">
    <property type="match status" value="1"/>
</dbReference>
<dbReference type="SMART" id="SM01360">
    <property type="entry name" value="A2M"/>
    <property type="match status" value="1"/>
</dbReference>
<keyword evidence="5" id="KW-1185">Reference proteome</keyword>
<evidence type="ECO:0000256" key="2">
    <source>
        <dbReference type="SAM" id="SignalP"/>
    </source>
</evidence>
<evidence type="ECO:0000313" key="4">
    <source>
        <dbReference type="EMBL" id="CAG4989743.1"/>
    </source>
</evidence>
<gene>
    <name evidence="4" type="ORF">DYBT9275_00363</name>
</gene>
<dbReference type="InterPro" id="IPR001599">
    <property type="entry name" value="Macroglobln_a2"/>
</dbReference>
<dbReference type="Gene3D" id="1.50.10.20">
    <property type="match status" value="1"/>
</dbReference>
<dbReference type="GO" id="GO:0004866">
    <property type="term" value="F:endopeptidase inhibitor activity"/>
    <property type="evidence" value="ECO:0007669"/>
    <property type="project" value="InterPro"/>
</dbReference>
<dbReference type="InterPro" id="IPR041246">
    <property type="entry name" value="Bact_MG10"/>
</dbReference>
<dbReference type="PANTHER" id="PTHR40094">
    <property type="entry name" value="ALPHA-2-MACROGLOBULIN HOMOLOG"/>
    <property type="match status" value="1"/>
</dbReference>
<dbReference type="InterPro" id="IPR002890">
    <property type="entry name" value="MG2"/>
</dbReference>
<dbReference type="PANTHER" id="PTHR40094:SF1">
    <property type="entry name" value="UBIQUITIN DOMAIN-CONTAINING PROTEIN"/>
    <property type="match status" value="1"/>
</dbReference>
<evidence type="ECO:0000259" key="3">
    <source>
        <dbReference type="SMART" id="SM01360"/>
    </source>
</evidence>
<dbReference type="SUPFAM" id="SSF48239">
    <property type="entry name" value="Terpenoid cyclases/Protein prenyltransferases"/>
    <property type="match status" value="1"/>
</dbReference>
<organism evidence="4 5">
    <name type="scientific">Dyadobacter helix</name>
    <dbReference type="NCBI Taxonomy" id="2822344"/>
    <lineage>
        <taxon>Bacteria</taxon>
        <taxon>Pseudomonadati</taxon>
        <taxon>Bacteroidota</taxon>
        <taxon>Cytophagia</taxon>
        <taxon>Cytophagales</taxon>
        <taxon>Spirosomataceae</taxon>
        <taxon>Dyadobacter</taxon>
    </lineage>
</organism>
<accession>A0A916N2E1</accession>
<name>A0A916N2E1_9BACT</name>
<evidence type="ECO:0000313" key="5">
    <source>
        <dbReference type="Proteomes" id="UP000680038"/>
    </source>
</evidence>
<protein>
    <recommendedName>
        <fullName evidence="3">Alpha-2-macroglobulin domain-containing protein</fullName>
    </recommendedName>
</protein>
<keyword evidence="2" id="KW-0732">Signal</keyword>
<feature type="domain" description="Alpha-2-macroglobulin" evidence="3">
    <location>
        <begin position="1241"/>
        <end position="1331"/>
    </location>
</feature>
<sequence>MKSFFLLLVILALNSIFAMKTQSQNTDPYSAHWKKMEEHLKKGLPQSALEEVRQIYQLAKKDKQETQLIKAVLYLIDLQNETREDNLPEGIKQLETEISLNSEPARSILTSLLAKKYFYYYQTIRWQVYQRTETSNFTKDDVSTWTTEDFHDKIAELYLQSIAQEELLKRTSLDRYNPILITGNTRSLRPTLYDLLAHEALQYFSSDERNVKKPAYAFEINTASAYDPAADFIHRKFETRDTTALEYHALILYQKLIAFHINDPKPDALIDVDLLRLQYVRQKSVLSSSDQVYYQAINHVADQYQNTPAAAQAWYLLAAWHDLLGNEYQAGQDSANRYEKVRAAEICEKIIRENPQTEGGVSAYNLLRSIRQKFLQFSAENVNIPEKPFLIRVEFKNCEKLYFRLVKSPDHVKISPGRNGTGTYWDGLLALTPFKTWDQRLPDTHDYQQHSAELKIDGLPVGAYILITGTDPNFKDPKTLLGARQLYVSGISYVQNKNDFFVLNRDTGQPLPHAQVKLWESVYDYSGQGYTPQRNSTYTTDANGHFKRQPAIKLAENLIILPEITFKNDQLFLQYPVQTYYRDQGNRLPDETIYLFADRSLYRPGQTVYYKGIARKGDGVLTDRSQELNVQLFNANSESIETVSKTVNEYGSFSGSFRLPQGSLNGRFYIMVNNRYQVDFHVEEYKRPKFAVTFDTLRSSYKVNDTIRVSGKAMAYAGNAIGGAKVVYRIIRNPRFIYPWLSKRWWQPPSSPLEITHGEILTDDDGKFAVSFEALPDLKVSKKLDPVFDYKLFVDITDTNGETRSGEMTVSAGYKSLVLKVDTPESLPADSLTTLAIRTENMNGQFVAADVNVKISRLIPESRLIRKRYWQRPDMFVMTKAEFITSFPHDEYNDETDPENWPTAGIVFEKTGTSTQGKKFEINAGFQAGFYKIEVTGKDRSGDEIRDIRYIELTDPAAKRLNRPQYIWAEGSQPIEPGEKTSVKIASSADHLFIIHKTDKPGGSVSPYTFLTLSNEKRSFDFSARETDRGGYAVNYIFVKHNRIYQYTEMITVPWTNKDLSIEYLTFRDKTLPGSTEKWKIKITGYQKEKIAAEMLASMYDASLDQFYPHQWQKPYVWQQAYTFSNWNSSQSFAFDNAMIRYTSGVDDHKSFSKSYDTFIRNGVYTSPGWITVRGKSTVERRALSASVDEIAFNAAPQALNEVVKVGYGVKKDLITPEGLPTVQNTEKPAGNSVRKNFNETAFFMPDLVTNKQGDIEFSFTMPEALTRWKFQALVHTPKLALGYSTKEIVTQKELMVQPNVPRFLREGDRITFPAKVVNLTDQELKGTVSLQLIDYESNGTVDVLFQNTVPSKPFTVPAGQSILVQFPLSVPQGFTKVIGLRVVAKAGNRADGEENIVPVLSNRMLVTESLPLHIRGNGSKDFKLQKLINAGNSGTLKSQSLTVEYTSNPSWLAVQALPYLMEYPYDCAEQTWNRYYANSMAAKIVGSSPKIARVFASWQKTDTTALLSALHKNQELKSVLLEETPWVLAAKTETEQKKNIALLFDLVRMNNELSNAYDKLRQMQNSEGAFVWFKGGPSDRYMTQYILTGIGHLRKTSSVQKNQEDYLSAIVQAALRYLDKKIKADYDKLIHDRADLKTYIPGASALQYLYMRSFYPDDKVPSESQKAFRYFTERAGLTWTFQSKYGQGLIALALHRTGNKAVSEAILRSLKETAIYHDELGMYWKTTQRGWRWDEAPIERQALLIEAFQEISNDNKTVDDLKTWLLKNKQTNNWESTKATAEACYALLLKGTDWLAEEKTTTIKLGDTEISTENDRSEAGTGYFKKTIDADHIKAEMGNIQIINKGGAATAGTPTWGAIYWQYFEDLDKITFSETPLKISKKLFVEKNTDTGPLLTPVNEGDILRVGDKIKVRIELRADRDMEYVHLKDMRASALEPVNVLSGFKWQGGLGYYESTKDASTNFFFGSLVKGTYVFEYPLFVSHAGDFSNGITTIQCMYAPEFTAHSEGLKIKVTTGE</sequence>
<dbReference type="InterPro" id="IPR008930">
    <property type="entry name" value="Terpenoid_cyclase/PrenylTrfase"/>
</dbReference>
<dbReference type="RefSeq" id="WP_215237142.1">
    <property type="nucleotide sequence ID" value="NZ_CAJRAF010000001.1"/>
</dbReference>
<feature type="chain" id="PRO_5037815351" description="Alpha-2-macroglobulin domain-containing protein" evidence="2">
    <location>
        <begin position="21"/>
        <end position="2018"/>
    </location>
</feature>
<dbReference type="Gene3D" id="2.20.130.20">
    <property type="match status" value="1"/>
</dbReference>
<dbReference type="Pfam" id="PF01835">
    <property type="entry name" value="MG2"/>
    <property type="match status" value="1"/>
</dbReference>
<dbReference type="Proteomes" id="UP000680038">
    <property type="component" value="Unassembled WGS sequence"/>
</dbReference>
<comment type="similarity">
    <text evidence="1">Belongs to the protease inhibitor I39 (alpha-2-macroglobulin) family. Bacterial alpha-2-macroglobulin subfamily.</text>
</comment>
<comment type="caution">
    <text evidence="4">The sequence shown here is derived from an EMBL/GenBank/DDBJ whole genome shotgun (WGS) entry which is preliminary data.</text>
</comment>
<dbReference type="EMBL" id="CAJRAF010000001">
    <property type="protein sequence ID" value="CAG4989743.1"/>
    <property type="molecule type" value="Genomic_DNA"/>
</dbReference>
<dbReference type="Pfam" id="PF17973">
    <property type="entry name" value="bMG10"/>
    <property type="match status" value="1"/>
</dbReference>
<reference evidence="4" key="1">
    <citation type="submission" date="2021-04" db="EMBL/GenBank/DDBJ databases">
        <authorList>
            <person name="Rodrigo-Torres L."/>
            <person name="Arahal R. D."/>
            <person name="Lucena T."/>
        </authorList>
    </citation>
    <scope>NUCLEOTIDE SEQUENCE</scope>
    <source>
        <strain evidence="4">CECT 9275</strain>
    </source>
</reference>
<proteinExistence type="inferred from homology"/>
<dbReference type="Pfam" id="PF00207">
    <property type="entry name" value="A2M"/>
    <property type="match status" value="1"/>
</dbReference>
<dbReference type="InterPro" id="IPR051802">
    <property type="entry name" value="YfhM-like"/>
</dbReference>
<feature type="signal peptide" evidence="2">
    <location>
        <begin position="1"/>
        <end position="20"/>
    </location>
</feature>
<evidence type="ECO:0000256" key="1">
    <source>
        <dbReference type="ARBA" id="ARBA00010556"/>
    </source>
</evidence>